<evidence type="ECO:0000313" key="3">
    <source>
        <dbReference type="EMBL" id="CAH1957106.1"/>
    </source>
</evidence>
<evidence type="ECO:0000256" key="1">
    <source>
        <dbReference type="SAM" id="SignalP"/>
    </source>
</evidence>
<reference evidence="3" key="1">
    <citation type="submission" date="2022-03" db="EMBL/GenBank/DDBJ databases">
        <authorList>
            <person name="Sayadi A."/>
        </authorList>
    </citation>
    <scope>NUCLEOTIDE SEQUENCE</scope>
</reference>
<dbReference type="OrthoDB" id="8878063at2759"/>
<evidence type="ECO:0000313" key="4">
    <source>
        <dbReference type="Proteomes" id="UP001152888"/>
    </source>
</evidence>
<dbReference type="Gene3D" id="2.10.90.10">
    <property type="entry name" value="Cystine-knot cytokines"/>
    <property type="match status" value="1"/>
</dbReference>
<gene>
    <name evidence="3" type="ORF">ACAOBT_LOCUS1892</name>
</gene>
<dbReference type="Proteomes" id="UP001152888">
    <property type="component" value="Unassembled WGS sequence"/>
</dbReference>
<keyword evidence="4" id="KW-1185">Reference proteome</keyword>
<dbReference type="SUPFAM" id="SSF57501">
    <property type="entry name" value="Cystine-knot cytokines"/>
    <property type="match status" value="1"/>
</dbReference>
<feature type="chain" id="PRO_5040478593" description="Platelet-derived growth factor (PDGF) family profile domain-containing protein" evidence="1">
    <location>
        <begin position="19"/>
        <end position="295"/>
    </location>
</feature>
<dbReference type="AlphaFoldDB" id="A0A9P0NXR0"/>
<accession>A0A9P0NXR0</accession>
<dbReference type="InterPro" id="IPR000072">
    <property type="entry name" value="PDGF/VEGF_dom"/>
</dbReference>
<protein>
    <recommendedName>
        <fullName evidence="2">Platelet-derived growth factor (PDGF) family profile domain-containing protein</fullName>
    </recommendedName>
</protein>
<dbReference type="SMART" id="SM00141">
    <property type="entry name" value="PDGF"/>
    <property type="match status" value="1"/>
</dbReference>
<dbReference type="GO" id="GO:0016020">
    <property type="term" value="C:membrane"/>
    <property type="evidence" value="ECO:0007669"/>
    <property type="project" value="InterPro"/>
</dbReference>
<sequence>MTKFMLIFVLMHLTSGSAYRFVCVDEKNNIKRKELCDEGGLLKYTNNVIDIPAGGPKFPYVGRPLGINTITNVIDLSKGRRKRPKYPNKISQPAGLPPITLRGPDDEFDSGFPIYPKYKVDKIDQVSDKKCTRSKIKFFSLEKRQATCKPRDAIFELVDGENMVSPRYVVLKRCQGMCKNRSCSAIHTANRIIFVTVKTLDGRQLCKHVRVHDDEACGCSCFKTCSDNKKLDEALCKCLCSDKMNLISQCLLKNATSGRHLWNSNDCRCHCIEESICSTGSEWNHDKCACIKSGK</sequence>
<dbReference type="GO" id="GO:0008083">
    <property type="term" value="F:growth factor activity"/>
    <property type="evidence" value="ECO:0007669"/>
    <property type="project" value="InterPro"/>
</dbReference>
<keyword evidence="1" id="KW-0732">Signal</keyword>
<evidence type="ECO:0000259" key="2">
    <source>
        <dbReference type="SMART" id="SM00141"/>
    </source>
</evidence>
<feature type="domain" description="Platelet-derived growth factor (PDGF) family profile" evidence="2">
    <location>
        <begin position="146"/>
        <end position="221"/>
    </location>
</feature>
<name>A0A9P0NXR0_ACAOB</name>
<comment type="caution">
    <text evidence="3">The sequence shown here is derived from an EMBL/GenBank/DDBJ whole genome shotgun (WGS) entry which is preliminary data.</text>
</comment>
<organism evidence="3 4">
    <name type="scientific">Acanthoscelides obtectus</name>
    <name type="common">Bean weevil</name>
    <name type="synonym">Bruchus obtectus</name>
    <dbReference type="NCBI Taxonomy" id="200917"/>
    <lineage>
        <taxon>Eukaryota</taxon>
        <taxon>Metazoa</taxon>
        <taxon>Ecdysozoa</taxon>
        <taxon>Arthropoda</taxon>
        <taxon>Hexapoda</taxon>
        <taxon>Insecta</taxon>
        <taxon>Pterygota</taxon>
        <taxon>Neoptera</taxon>
        <taxon>Endopterygota</taxon>
        <taxon>Coleoptera</taxon>
        <taxon>Polyphaga</taxon>
        <taxon>Cucujiformia</taxon>
        <taxon>Chrysomeloidea</taxon>
        <taxon>Chrysomelidae</taxon>
        <taxon>Bruchinae</taxon>
        <taxon>Bruchini</taxon>
        <taxon>Acanthoscelides</taxon>
    </lineage>
</organism>
<proteinExistence type="predicted"/>
<dbReference type="EMBL" id="CAKOFQ010006668">
    <property type="protein sequence ID" value="CAH1957106.1"/>
    <property type="molecule type" value="Genomic_DNA"/>
</dbReference>
<dbReference type="InterPro" id="IPR029034">
    <property type="entry name" value="Cystine-knot_cytokine"/>
</dbReference>
<feature type="signal peptide" evidence="1">
    <location>
        <begin position="1"/>
        <end position="18"/>
    </location>
</feature>